<keyword evidence="3" id="KW-0238">DNA-binding</keyword>
<feature type="domain" description="HSF-type DNA-binding" evidence="6">
    <location>
        <begin position="3"/>
        <end position="99"/>
    </location>
</feature>
<dbReference type="PANTHER" id="PTHR10015:SF427">
    <property type="entry name" value="HEAT SHOCK FACTOR PROTEIN"/>
    <property type="match status" value="1"/>
</dbReference>
<comment type="similarity">
    <text evidence="2 5">Belongs to the HSF family.</text>
</comment>
<dbReference type="AlphaFoldDB" id="L7K0E0"/>
<keyword evidence="7" id="KW-0346">Stress response</keyword>
<evidence type="ECO:0000256" key="2">
    <source>
        <dbReference type="ARBA" id="ARBA00006403"/>
    </source>
</evidence>
<protein>
    <submittedName>
        <fullName evidence="7">Heat shock transcription factor</fullName>
    </submittedName>
</protein>
<gene>
    <name evidence="7" type="ORF">THOM_0075</name>
</gene>
<reference evidence="7 8" key="1">
    <citation type="journal article" date="2012" name="PLoS Pathog.">
        <title>The genome of the obligate intracellular parasite Trachipleistophora hominis: new insights into microsporidian genome dynamics and reductive evolution.</title>
        <authorList>
            <person name="Heinz E."/>
            <person name="Williams T.A."/>
            <person name="Nakjang S."/>
            <person name="Noel C.J."/>
            <person name="Swan D.C."/>
            <person name="Goldberg A.V."/>
            <person name="Harris S.R."/>
            <person name="Weinmaier T."/>
            <person name="Markert S."/>
            <person name="Becher D."/>
            <person name="Bernhardt J."/>
            <person name="Dagan T."/>
            <person name="Hacker C."/>
            <person name="Lucocq J.M."/>
            <person name="Schweder T."/>
            <person name="Rattei T."/>
            <person name="Hall N."/>
            <person name="Hirt R.P."/>
            <person name="Embley T.M."/>
        </authorList>
    </citation>
    <scope>NUCLEOTIDE SEQUENCE [LARGE SCALE GENOMIC DNA]</scope>
</reference>
<evidence type="ECO:0000256" key="1">
    <source>
        <dbReference type="ARBA" id="ARBA00004123"/>
    </source>
</evidence>
<dbReference type="SUPFAM" id="SSF46785">
    <property type="entry name" value="Winged helix' DNA-binding domain"/>
    <property type="match status" value="1"/>
</dbReference>
<sequence>MSSSSSFINHLFTILETPTNHPYIRWSSTGKSIIIPNQHMFTLYVLTKYFNHDNFSSFVRQLNKYGFRKVKNTLNNVHEFRQEHFMKEKPFLSRWIRRRRGNEVKRRIEELWIKYNCLWREMSEIKEMMGMNTMRFRTGKNLDGVSGGEKKDDVVRNKKRIVMKKKELGNEKTNSCEAECGVVRKENADSNTMINEKMMRRVEGESTQEKYIIDCQWMNNKEIGNNTEKDDQSDEEKLYNDCRANMNETNACQRNTCEYVYRNFKKLGEAVYDGPSAKNDELSFTGADISFCYGKKTGMLNTSGNNYDKLESFFDSNRKYESVKTYDWAFEESFKEDQLRNRRENEDLTMKADNHIGITRNIFSVNQHKSLNGNTPAKKNVAVIENTEYDQMYITRFLSTLPIEITNDHLNADILIISDKSVDNYVLVKRYLENDKIVFLTLDSFDERRCYEYLRMGIKEVVIKPYCSDTLFALLEKYIEL</sequence>
<proteinExistence type="inferred from homology"/>
<dbReference type="InParanoid" id="L7K0E0"/>
<keyword evidence="8" id="KW-1185">Reference proteome</keyword>
<dbReference type="GO" id="GO:0005634">
    <property type="term" value="C:nucleus"/>
    <property type="evidence" value="ECO:0007669"/>
    <property type="project" value="UniProtKB-SubCell"/>
</dbReference>
<dbReference type="InterPro" id="IPR036390">
    <property type="entry name" value="WH_DNA-bd_sf"/>
</dbReference>
<evidence type="ECO:0000259" key="6">
    <source>
        <dbReference type="SMART" id="SM00415"/>
    </source>
</evidence>
<dbReference type="STRING" id="72359.L7K0E0"/>
<evidence type="ECO:0000256" key="4">
    <source>
        <dbReference type="ARBA" id="ARBA00023242"/>
    </source>
</evidence>
<dbReference type="EMBL" id="JH993804">
    <property type="protein sequence ID" value="ELQ76936.1"/>
    <property type="molecule type" value="Genomic_DNA"/>
</dbReference>
<evidence type="ECO:0000313" key="8">
    <source>
        <dbReference type="Proteomes" id="UP000011185"/>
    </source>
</evidence>
<dbReference type="OrthoDB" id="60033at2759"/>
<evidence type="ECO:0000313" key="7">
    <source>
        <dbReference type="EMBL" id="ELQ76936.1"/>
    </source>
</evidence>
<dbReference type="PANTHER" id="PTHR10015">
    <property type="entry name" value="HEAT SHOCK TRANSCRIPTION FACTOR"/>
    <property type="match status" value="1"/>
</dbReference>
<evidence type="ECO:0000256" key="3">
    <source>
        <dbReference type="ARBA" id="ARBA00023125"/>
    </source>
</evidence>
<keyword evidence="4" id="KW-0539">Nucleus</keyword>
<dbReference type="InterPro" id="IPR036388">
    <property type="entry name" value="WH-like_DNA-bd_sf"/>
</dbReference>
<dbReference type="InterPro" id="IPR000232">
    <property type="entry name" value="HSF_DNA-bd"/>
</dbReference>
<comment type="subcellular location">
    <subcellularLocation>
        <location evidence="1">Nucleus</location>
    </subcellularLocation>
</comment>
<dbReference type="HOGENOM" id="CLU_567638_0_0_1"/>
<dbReference type="GO" id="GO:0043565">
    <property type="term" value="F:sequence-specific DNA binding"/>
    <property type="evidence" value="ECO:0007669"/>
    <property type="project" value="InterPro"/>
</dbReference>
<evidence type="ECO:0000256" key="5">
    <source>
        <dbReference type="RuleBase" id="RU004020"/>
    </source>
</evidence>
<dbReference type="Gene3D" id="1.10.10.10">
    <property type="entry name" value="Winged helix-like DNA-binding domain superfamily/Winged helix DNA-binding domain"/>
    <property type="match status" value="1"/>
</dbReference>
<dbReference type="PRINTS" id="PR00056">
    <property type="entry name" value="HSFDOMAIN"/>
</dbReference>
<dbReference type="SMART" id="SM00415">
    <property type="entry name" value="HSF"/>
    <property type="match status" value="1"/>
</dbReference>
<organism evidence="7 8">
    <name type="scientific">Trachipleistophora hominis</name>
    <name type="common">Microsporidian parasite</name>
    <dbReference type="NCBI Taxonomy" id="72359"/>
    <lineage>
        <taxon>Eukaryota</taxon>
        <taxon>Fungi</taxon>
        <taxon>Fungi incertae sedis</taxon>
        <taxon>Microsporidia</taxon>
        <taxon>Pleistophoridae</taxon>
        <taxon>Trachipleistophora</taxon>
    </lineage>
</organism>
<dbReference type="Proteomes" id="UP000011185">
    <property type="component" value="Unassembled WGS sequence"/>
</dbReference>
<accession>L7K0E0</accession>
<dbReference type="VEuPathDB" id="MicrosporidiaDB:THOM_0075"/>
<name>L7K0E0_TRAHO</name>
<dbReference type="Pfam" id="PF00447">
    <property type="entry name" value="HSF_DNA-bind"/>
    <property type="match status" value="1"/>
</dbReference>
<dbReference type="GO" id="GO:0003700">
    <property type="term" value="F:DNA-binding transcription factor activity"/>
    <property type="evidence" value="ECO:0007669"/>
    <property type="project" value="InterPro"/>
</dbReference>